<evidence type="ECO:0000256" key="4">
    <source>
        <dbReference type="SAM" id="MobiDB-lite"/>
    </source>
</evidence>
<dbReference type="GO" id="GO:0000785">
    <property type="term" value="C:chromatin"/>
    <property type="evidence" value="ECO:0007669"/>
    <property type="project" value="UniProtKB-ARBA"/>
</dbReference>
<evidence type="ECO:0000259" key="5">
    <source>
        <dbReference type="PROSITE" id="PS51037"/>
    </source>
</evidence>
<dbReference type="GO" id="GO:0006355">
    <property type="term" value="P:regulation of DNA-templated transcription"/>
    <property type="evidence" value="ECO:0007669"/>
    <property type="project" value="InterPro"/>
</dbReference>
<dbReference type="Proteomes" id="UP000014254">
    <property type="component" value="Unassembled WGS sequence"/>
</dbReference>
<feature type="coiled-coil region" evidence="3">
    <location>
        <begin position="33"/>
        <end position="60"/>
    </location>
</feature>
<dbReference type="CDD" id="cd16907">
    <property type="entry name" value="YEATS_YEATS2_like"/>
    <property type="match status" value="1"/>
</dbReference>
<keyword evidence="3" id="KW-0175">Coiled coil</keyword>
<feature type="compositionally biased region" description="Basic residues" evidence="4">
    <location>
        <begin position="687"/>
        <end position="699"/>
    </location>
</feature>
<dbReference type="InterPro" id="IPR055129">
    <property type="entry name" value="YEATS_dom"/>
</dbReference>
<gene>
    <name evidence="6" type="ORF">HMPREF1544_08832</name>
</gene>
<dbReference type="PROSITE" id="PS51037">
    <property type="entry name" value="YEATS"/>
    <property type="match status" value="1"/>
</dbReference>
<dbReference type="EMBL" id="KE124040">
    <property type="protein sequence ID" value="EPB84395.1"/>
    <property type="molecule type" value="Genomic_DNA"/>
</dbReference>
<organism evidence="6 7">
    <name type="scientific">Mucor circinelloides f. circinelloides (strain 1006PhL)</name>
    <name type="common">Mucormycosis agent</name>
    <name type="synonym">Calyptromyces circinelloides</name>
    <dbReference type="NCBI Taxonomy" id="1220926"/>
    <lineage>
        <taxon>Eukaryota</taxon>
        <taxon>Fungi</taxon>
        <taxon>Fungi incertae sedis</taxon>
        <taxon>Mucoromycota</taxon>
        <taxon>Mucoromycotina</taxon>
        <taxon>Mucoromycetes</taxon>
        <taxon>Mucorales</taxon>
        <taxon>Mucorineae</taxon>
        <taxon>Mucoraceae</taxon>
        <taxon>Mucor</taxon>
    </lineage>
</organism>
<feature type="compositionally biased region" description="Polar residues" evidence="4">
    <location>
        <begin position="300"/>
        <end position="309"/>
    </location>
</feature>
<feature type="region of interest" description="Disordered" evidence="4">
    <location>
        <begin position="229"/>
        <end position="317"/>
    </location>
</feature>
<dbReference type="Pfam" id="PF22951">
    <property type="entry name" value="3HBD"/>
    <property type="match status" value="1"/>
</dbReference>
<dbReference type="eggNOG" id="KOG3149">
    <property type="taxonomic scope" value="Eukaryota"/>
</dbReference>
<dbReference type="Pfam" id="PF03366">
    <property type="entry name" value="YEATS"/>
    <property type="match status" value="1"/>
</dbReference>
<dbReference type="InterPro" id="IPR055127">
    <property type="entry name" value="YEATS2_3HBD"/>
</dbReference>
<evidence type="ECO:0000256" key="3">
    <source>
        <dbReference type="SAM" id="Coils"/>
    </source>
</evidence>
<dbReference type="OMA" id="HTHRWRL"/>
<sequence length="885" mass="99054">MDSLPKDQETKKKIVDIINHQFDLEIYLKQREVATIRNEIAKAENVLQDLKLAVENESMAASMPESAHYTRRSAMYFHGGSQALYSQQSSSIVPRRKTYRTAEKSKLYGRRNDGVFVSLACPVCYRDDLLNLQGFLNHCRISHNLEFGPYEQVMLQCGTPVDESEVPMDNPARLRPVMNLTPSASKPQKKLERPSIKVFEEDVDMELENERKSSLNAADQEAVAAIETSTSLAVETSTPTVNTPTLSTTAPKQHAVDKDSSRKETETTTEKTADTVEAPRTSDDVPVPSETAMEIATPTLKDTSNSTQNKEPEPEEPAKIESFAAAMSSGTPSDIGSRFYIKRRILVGNVSKFIAPERRDPALKQFTHKWMIYVVEPPQSKQPVGAFITCVRFHLHPSYKPNDVVDVTEPPFKLTRFGWGEFPIRIQLFFVDKRRNKAVDLIHHLKLDNSHSGKQLLGGERSIEIELDRNTDFKDTRSSVPTLSNGATPPTLSAPQTPNAAFSVQHDSPSSSAATAVATATAPPVPQPTPQEIQQQQQQEAEALVAMATKQKMSLLNGILKESVRRLPIVRAGSHGTVLPYSCATSSKQFFEWSVGKRKALEWHRARILRLEAQKRAYESNETVLRLAAESLTTKDAVLWCRNNKYTPIKSDTIEDVRESDLPPGYCKFCGSVRDGHDETIDDHCPRRPKGWNSSRKRGGINSTTSVSKLLDTLEAGWDHVSSDMEDMDVDMDDVDPPASRQQQQQQLSRQKDILETCALNGDMMDVANERSLDWIWSVVGQLRLKSVIANDMLLAKDGNLQGPTSSFDLASAMKQRLVVGNILTQATRVFLKKLVNETVNICHKEEQGSADKSTKMMVPYHIYQATQQKDEFDFLTNQYMGPEE</sequence>
<feature type="domain" description="YEATS" evidence="5">
    <location>
        <begin position="335"/>
        <end position="487"/>
    </location>
</feature>
<evidence type="ECO:0000313" key="6">
    <source>
        <dbReference type="EMBL" id="EPB84395.1"/>
    </source>
</evidence>
<dbReference type="InterPro" id="IPR005033">
    <property type="entry name" value="YEATS"/>
</dbReference>
<proteinExistence type="predicted"/>
<keyword evidence="7" id="KW-1185">Reference proteome</keyword>
<feature type="region of interest" description="Disordered" evidence="4">
    <location>
        <begin position="728"/>
        <end position="750"/>
    </location>
</feature>
<feature type="compositionally biased region" description="Basic and acidic residues" evidence="4">
    <location>
        <begin position="468"/>
        <end position="477"/>
    </location>
</feature>
<evidence type="ECO:0000256" key="2">
    <source>
        <dbReference type="PROSITE-ProRule" id="PRU00376"/>
    </source>
</evidence>
<feature type="compositionally biased region" description="Low complexity" evidence="4">
    <location>
        <begin position="236"/>
        <end position="249"/>
    </location>
</feature>
<dbReference type="Pfam" id="PF25909">
    <property type="entry name" value="zf-C2H2_AHC1"/>
    <property type="match status" value="1"/>
</dbReference>
<feature type="compositionally biased region" description="Low complexity" evidence="4">
    <location>
        <begin position="508"/>
        <end position="522"/>
    </location>
</feature>
<reference evidence="7" key="1">
    <citation type="submission" date="2013-05" db="EMBL/GenBank/DDBJ databases">
        <title>The Genome sequence of Mucor circinelloides f. circinelloides 1006PhL.</title>
        <authorList>
            <consortium name="The Broad Institute Genomics Platform"/>
            <person name="Cuomo C."/>
            <person name="Earl A."/>
            <person name="Findley K."/>
            <person name="Lee S.C."/>
            <person name="Walker B."/>
            <person name="Young S."/>
            <person name="Zeng Q."/>
            <person name="Gargeya S."/>
            <person name="Fitzgerald M."/>
            <person name="Haas B."/>
            <person name="Abouelleil A."/>
            <person name="Allen A.W."/>
            <person name="Alvarado L."/>
            <person name="Arachchi H.M."/>
            <person name="Berlin A.M."/>
            <person name="Chapman S.B."/>
            <person name="Gainer-Dewar J."/>
            <person name="Goldberg J."/>
            <person name="Griggs A."/>
            <person name="Gujja S."/>
            <person name="Hansen M."/>
            <person name="Howarth C."/>
            <person name="Imamovic A."/>
            <person name="Ireland A."/>
            <person name="Larimer J."/>
            <person name="McCowan C."/>
            <person name="Murphy C."/>
            <person name="Pearson M."/>
            <person name="Poon T.W."/>
            <person name="Priest M."/>
            <person name="Roberts A."/>
            <person name="Saif S."/>
            <person name="Shea T."/>
            <person name="Sisk P."/>
            <person name="Sykes S."/>
            <person name="Wortman J."/>
            <person name="Nusbaum C."/>
            <person name="Birren B."/>
        </authorList>
    </citation>
    <scope>NUCLEOTIDE SEQUENCE [LARGE SCALE GENOMIC DNA]</scope>
    <source>
        <strain evidence="7">1006PhL</strain>
    </source>
</reference>
<feature type="region of interest" description="Disordered" evidence="4">
    <location>
        <begin position="172"/>
        <end position="193"/>
    </location>
</feature>
<dbReference type="InParanoid" id="S2JX54"/>
<dbReference type="OrthoDB" id="1741717at2759"/>
<dbReference type="STRING" id="1220926.S2JX54"/>
<name>S2JX54_MUCC1</name>
<feature type="compositionally biased region" description="Basic and acidic residues" evidence="4">
    <location>
        <begin position="254"/>
        <end position="274"/>
    </location>
</feature>
<accession>S2JX54</accession>
<dbReference type="AlphaFoldDB" id="S2JX54"/>
<dbReference type="InterPro" id="IPR038704">
    <property type="entry name" value="YEAST_sf"/>
</dbReference>
<dbReference type="Gene3D" id="2.60.40.1970">
    <property type="entry name" value="YEATS domain"/>
    <property type="match status" value="1"/>
</dbReference>
<dbReference type="GO" id="GO:0005634">
    <property type="term" value="C:nucleus"/>
    <property type="evidence" value="ECO:0007669"/>
    <property type="project" value="UniProtKB-SubCell"/>
</dbReference>
<feature type="compositionally biased region" description="Polar residues" evidence="4">
    <location>
        <begin position="478"/>
        <end position="507"/>
    </location>
</feature>
<keyword evidence="1 2" id="KW-0539">Nucleus</keyword>
<evidence type="ECO:0000256" key="1">
    <source>
        <dbReference type="ARBA" id="ARBA00023242"/>
    </source>
</evidence>
<protein>
    <recommendedName>
        <fullName evidence="5">YEATS domain-containing protein</fullName>
    </recommendedName>
</protein>
<comment type="subcellular location">
    <subcellularLocation>
        <location evidence="2">Nucleus</location>
    </subcellularLocation>
</comment>
<evidence type="ECO:0000313" key="7">
    <source>
        <dbReference type="Proteomes" id="UP000014254"/>
    </source>
</evidence>
<feature type="region of interest" description="Disordered" evidence="4">
    <location>
        <begin position="680"/>
        <end position="703"/>
    </location>
</feature>
<dbReference type="VEuPathDB" id="FungiDB:HMPREF1544_08832"/>
<dbReference type="InterPro" id="IPR058706">
    <property type="entry name" value="zf-C2H2_AHC1-like"/>
</dbReference>
<dbReference type="PANTHER" id="PTHR23195">
    <property type="entry name" value="YEATS DOMAIN"/>
    <property type="match status" value="1"/>
</dbReference>
<feature type="region of interest" description="Disordered" evidence="4">
    <location>
        <begin position="468"/>
        <end position="530"/>
    </location>
</feature>